<keyword evidence="2" id="KW-1185">Reference proteome</keyword>
<proteinExistence type="predicted"/>
<comment type="caution">
    <text evidence="1">The sequence shown here is derived from an EMBL/GenBank/DDBJ whole genome shotgun (WGS) entry which is preliminary data.</text>
</comment>
<sequence length="196" mass="22159">MANICCDDVYFYSQSNPEHLAALWEDLETSIVFCRNEDLAGIRNLFELKGIPTESLSLRGTVIAMERNPDNILLSTSAAWSPLYGAYHAIAEAYQVDFVMQSIEPGCRTYINTDHSGQYFPDHYAVSIQDETFLTPTGIPVSEKLEYGELFTTDAALLEHFAEMGYPADTLKMLETLLEDTRMEVHCFEDPYSLND</sequence>
<dbReference type="AlphaFoldDB" id="A0A3R8R7Y2"/>
<evidence type="ECO:0000313" key="1">
    <source>
        <dbReference type="EMBL" id="RRK34045.1"/>
    </source>
</evidence>
<gene>
    <name evidence="1" type="ORF">EBB54_23880</name>
</gene>
<evidence type="ECO:0000313" key="2">
    <source>
        <dbReference type="Proteomes" id="UP000274920"/>
    </source>
</evidence>
<dbReference type="EMBL" id="RHJS01000002">
    <property type="protein sequence ID" value="RRK34045.1"/>
    <property type="molecule type" value="Genomic_DNA"/>
</dbReference>
<dbReference type="RefSeq" id="WP_125129216.1">
    <property type="nucleotide sequence ID" value="NZ_CASCYM010000107.1"/>
</dbReference>
<organism evidence="1 2">
    <name type="scientific">Schaedlerella arabinosiphila</name>
    <dbReference type="NCBI Taxonomy" id="2044587"/>
    <lineage>
        <taxon>Bacteria</taxon>
        <taxon>Bacillati</taxon>
        <taxon>Bacillota</taxon>
        <taxon>Clostridia</taxon>
        <taxon>Lachnospirales</taxon>
        <taxon>Lachnospiraceae</taxon>
        <taxon>Schaedlerella</taxon>
    </lineage>
</organism>
<protein>
    <submittedName>
        <fullName evidence="1">Uncharacterized protein</fullName>
    </submittedName>
</protein>
<reference evidence="1" key="1">
    <citation type="submission" date="2018-10" db="EMBL/GenBank/DDBJ databases">
        <title>Schaedlerella arabinophila gen. nov. sp. nov., isolated from the mouse intestinal tract and comparative analysis with the genome of the closely related altered Schaedler flora strain ASF502.</title>
        <authorList>
            <person name="Miyake S."/>
            <person name="Soh M."/>
            <person name="Seedorf H."/>
        </authorList>
    </citation>
    <scope>NUCLEOTIDE SEQUENCE [LARGE SCALE GENOMIC DNA]</scope>
    <source>
        <strain evidence="1">DSM 106076</strain>
    </source>
</reference>
<accession>A0A3R8R7Y2</accession>
<name>A0A3R8R7Y2_9FIRM</name>
<dbReference type="Proteomes" id="UP000274920">
    <property type="component" value="Unassembled WGS sequence"/>
</dbReference>